<dbReference type="PANTHER" id="PTHR44942">
    <property type="entry name" value="METHYLTRANSF_11 DOMAIN-CONTAINING PROTEIN"/>
    <property type="match status" value="1"/>
</dbReference>
<accession>A0A518DL26</accession>
<evidence type="ECO:0000256" key="2">
    <source>
        <dbReference type="ARBA" id="ARBA00022679"/>
    </source>
</evidence>
<gene>
    <name evidence="4" type="primary">bchM</name>
    <name evidence="4" type="ORF">Pla8534_02900</name>
</gene>
<keyword evidence="2 4" id="KW-0808">Transferase</keyword>
<evidence type="ECO:0000259" key="3">
    <source>
        <dbReference type="Pfam" id="PF13649"/>
    </source>
</evidence>
<evidence type="ECO:0000313" key="4">
    <source>
        <dbReference type="EMBL" id="QDU92542.1"/>
    </source>
</evidence>
<dbReference type="Proteomes" id="UP000317648">
    <property type="component" value="Chromosome"/>
</dbReference>
<dbReference type="OrthoDB" id="9791837at2"/>
<dbReference type="InterPro" id="IPR029063">
    <property type="entry name" value="SAM-dependent_MTases_sf"/>
</dbReference>
<dbReference type="InterPro" id="IPR051052">
    <property type="entry name" value="Diverse_substrate_MTase"/>
</dbReference>
<dbReference type="RefSeq" id="WP_145048581.1">
    <property type="nucleotide sequence ID" value="NZ_CP036433.1"/>
</dbReference>
<dbReference type="GO" id="GO:0046406">
    <property type="term" value="F:magnesium protoporphyrin IX methyltransferase activity"/>
    <property type="evidence" value="ECO:0007669"/>
    <property type="project" value="UniProtKB-EC"/>
</dbReference>
<dbReference type="Gene3D" id="3.40.50.150">
    <property type="entry name" value="Vaccinia Virus protein VP39"/>
    <property type="match status" value="1"/>
</dbReference>
<dbReference type="InterPro" id="IPR041698">
    <property type="entry name" value="Methyltransf_25"/>
</dbReference>
<dbReference type="Pfam" id="PF13649">
    <property type="entry name" value="Methyltransf_25"/>
    <property type="match status" value="1"/>
</dbReference>
<evidence type="ECO:0000256" key="1">
    <source>
        <dbReference type="ARBA" id="ARBA00022603"/>
    </source>
</evidence>
<organism evidence="4 5">
    <name type="scientific">Lignipirellula cremea</name>
    <dbReference type="NCBI Taxonomy" id="2528010"/>
    <lineage>
        <taxon>Bacteria</taxon>
        <taxon>Pseudomonadati</taxon>
        <taxon>Planctomycetota</taxon>
        <taxon>Planctomycetia</taxon>
        <taxon>Pirellulales</taxon>
        <taxon>Pirellulaceae</taxon>
        <taxon>Lignipirellula</taxon>
    </lineage>
</organism>
<dbReference type="KEGG" id="lcre:Pla8534_02900"/>
<name>A0A518DL26_9BACT</name>
<keyword evidence="1 4" id="KW-0489">Methyltransferase</keyword>
<evidence type="ECO:0000313" key="5">
    <source>
        <dbReference type="Proteomes" id="UP000317648"/>
    </source>
</evidence>
<sequence>MDWKKFWDVYPRRLPEKDLLKQIGKTVNGVPVSDQQFAALIDDVSGKLDLQGDDWLLDLCCGNGVVTRELAQRCERVLGVDFSEPLLDEARASSSRPNIEYKLLDARNLPDLSESHAGRFTKVVMYEALAYFTEPEVVAILRQLAKLSTNQSVILLASVLDVQSKWKFFNTLSRRFHYFFHIWLRGKDPGLGKWWSRSEIVRLCDQAGMTAEFLPQDASLHTAHYRIDIRLQHKDAEKC</sequence>
<proteinExistence type="predicted"/>
<feature type="domain" description="Methyltransferase" evidence="3">
    <location>
        <begin position="57"/>
        <end position="147"/>
    </location>
</feature>
<keyword evidence="5" id="KW-1185">Reference proteome</keyword>
<protein>
    <submittedName>
        <fullName evidence="4">Magnesium-protoporphyrin O-methyltransferase</fullName>
        <ecNumber evidence="4">2.1.1.11</ecNumber>
    </submittedName>
</protein>
<dbReference type="CDD" id="cd02440">
    <property type="entry name" value="AdoMet_MTases"/>
    <property type="match status" value="1"/>
</dbReference>
<reference evidence="4 5" key="1">
    <citation type="submission" date="2019-02" db="EMBL/GenBank/DDBJ databases">
        <title>Deep-cultivation of Planctomycetes and their phenomic and genomic characterization uncovers novel biology.</title>
        <authorList>
            <person name="Wiegand S."/>
            <person name="Jogler M."/>
            <person name="Boedeker C."/>
            <person name="Pinto D."/>
            <person name="Vollmers J."/>
            <person name="Rivas-Marin E."/>
            <person name="Kohn T."/>
            <person name="Peeters S.H."/>
            <person name="Heuer A."/>
            <person name="Rast P."/>
            <person name="Oberbeckmann S."/>
            <person name="Bunk B."/>
            <person name="Jeske O."/>
            <person name="Meyerdierks A."/>
            <person name="Storesund J.E."/>
            <person name="Kallscheuer N."/>
            <person name="Luecker S."/>
            <person name="Lage O.M."/>
            <person name="Pohl T."/>
            <person name="Merkel B.J."/>
            <person name="Hornburger P."/>
            <person name="Mueller R.-W."/>
            <person name="Bruemmer F."/>
            <person name="Labrenz M."/>
            <person name="Spormann A.M."/>
            <person name="Op den Camp H."/>
            <person name="Overmann J."/>
            <person name="Amann R."/>
            <person name="Jetten M.S.M."/>
            <person name="Mascher T."/>
            <person name="Medema M.H."/>
            <person name="Devos D.P."/>
            <person name="Kaster A.-K."/>
            <person name="Ovreas L."/>
            <person name="Rohde M."/>
            <person name="Galperin M.Y."/>
            <person name="Jogler C."/>
        </authorList>
    </citation>
    <scope>NUCLEOTIDE SEQUENCE [LARGE SCALE GENOMIC DNA]</scope>
    <source>
        <strain evidence="4 5">Pla85_3_4</strain>
    </source>
</reference>
<dbReference type="PANTHER" id="PTHR44942:SF4">
    <property type="entry name" value="METHYLTRANSFERASE TYPE 11 DOMAIN-CONTAINING PROTEIN"/>
    <property type="match status" value="1"/>
</dbReference>
<dbReference type="SUPFAM" id="SSF53335">
    <property type="entry name" value="S-adenosyl-L-methionine-dependent methyltransferases"/>
    <property type="match status" value="1"/>
</dbReference>
<dbReference type="AlphaFoldDB" id="A0A518DL26"/>
<dbReference type="EMBL" id="CP036433">
    <property type="protein sequence ID" value="QDU92542.1"/>
    <property type="molecule type" value="Genomic_DNA"/>
</dbReference>
<dbReference type="GO" id="GO:0032259">
    <property type="term" value="P:methylation"/>
    <property type="evidence" value="ECO:0007669"/>
    <property type="project" value="UniProtKB-KW"/>
</dbReference>
<dbReference type="EC" id="2.1.1.11" evidence="4"/>